<evidence type="ECO:0000313" key="1">
    <source>
        <dbReference type="EMBL" id="MQS17201.1"/>
    </source>
</evidence>
<protein>
    <submittedName>
        <fullName evidence="1">Uncharacterized protein</fullName>
    </submittedName>
</protein>
<reference evidence="1 3" key="1">
    <citation type="submission" date="2019-09" db="EMBL/GenBank/DDBJ databases">
        <title>Genome Sequences of Streptomyces kaniharaensis ATCC 21070.</title>
        <authorList>
            <person name="Zhu W."/>
            <person name="De Crecy-Lagard V."/>
            <person name="Richards N.G."/>
        </authorList>
    </citation>
    <scope>NUCLEOTIDE SEQUENCE [LARGE SCALE GENOMIC DNA]</scope>
    <source>
        <strain evidence="1 3">SF-557</strain>
    </source>
</reference>
<dbReference type="Proteomes" id="UP000450000">
    <property type="component" value="Unassembled WGS sequence"/>
</dbReference>
<organism evidence="1 3">
    <name type="scientific">Streptomyces kaniharaensis</name>
    <dbReference type="NCBI Taxonomy" id="212423"/>
    <lineage>
        <taxon>Bacteria</taxon>
        <taxon>Bacillati</taxon>
        <taxon>Actinomycetota</taxon>
        <taxon>Actinomycetes</taxon>
        <taxon>Kitasatosporales</taxon>
        <taxon>Streptomycetaceae</taxon>
        <taxon>Streptomyces</taxon>
    </lineage>
</organism>
<accession>A0A6N7L0P1</accession>
<evidence type="ECO:0000313" key="3">
    <source>
        <dbReference type="Proteomes" id="UP000450000"/>
    </source>
</evidence>
<proteinExistence type="predicted"/>
<dbReference type="EMBL" id="WBOF01000004">
    <property type="protein sequence ID" value="MQS17201.1"/>
    <property type="molecule type" value="Genomic_DNA"/>
</dbReference>
<sequence length="161" mass="16935">MSDEAAPVDGGTMYAVDVGSEPLRPLGMQAWAVDAQRAQVVFAASHRVETFASAGGRGPDPHLAGLASGGWARFDDFEGWAEPAAGWSAVLDVAGDVLMVTGRSGVCFYEGGLNSSRAWRRTARRHGVFVALAGSITGPWDIAEAQLRGEMYALLCPVVLV</sequence>
<dbReference type="EMBL" id="WBOF01000004">
    <property type="protein sequence ID" value="MQS17466.1"/>
    <property type="molecule type" value="Genomic_DNA"/>
</dbReference>
<comment type="caution">
    <text evidence="1">The sequence shown here is derived from an EMBL/GenBank/DDBJ whole genome shotgun (WGS) entry which is preliminary data.</text>
</comment>
<name>A0A6N7L0P1_9ACTN</name>
<dbReference type="RefSeq" id="WP_153469679.1">
    <property type="nucleotide sequence ID" value="NZ_WBOF01000004.1"/>
</dbReference>
<keyword evidence="3" id="KW-1185">Reference proteome</keyword>
<evidence type="ECO:0000313" key="2">
    <source>
        <dbReference type="EMBL" id="MQS17466.1"/>
    </source>
</evidence>
<dbReference type="OrthoDB" id="4182329at2"/>
<dbReference type="AlphaFoldDB" id="A0A6N7L0P1"/>
<gene>
    <name evidence="1" type="ORF">F7Q99_34740</name>
    <name evidence="2" type="ORF">F7Q99_36105</name>
</gene>